<feature type="region of interest" description="Disordered" evidence="1">
    <location>
        <begin position="302"/>
        <end position="333"/>
    </location>
</feature>
<evidence type="ECO:0000313" key="4">
    <source>
        <dbReference type="EMBL" id="TKK84886.1"/>
    </source>
</evidence>
<keyword evidence="2" id="KW-1133">Transmembrane helix</keyword>
<dbReference type="PANTHER" id="PTHR42736:SF1">
    <property type="entry name" value="PROTEIN-GLUTAMINE GAMMA-GLUTAMYLTRANSFERASE"/>
    <property type="match status" value="1"/>
</dbReference>
<protein>
    <submittedName>
        <fullName evidence="4">Transglutaminase domain-containing protein</fullName>
    </submittedName>
</protein>
<feature type="transmembrane region" description="Helical" evidence="2">
    <location>
        <begin position="161"/>
        <end position="178"/>
    </location>
</feature>
<dbReference type="InterPro" id="IPR002931">
    <property type="entry name" value="Transglutaminase-like"/>
</dbReference>
<dbReference type="Pfam" id="PF13559">
    <property type="entry name" value="DUF4129"/>
    <property type="match status" value="1"/>
</dbReference>
<dbReference type="Proteomes" id="UP000308705">
    <property type="component" value="Unassembled WGS sequence"/>
</dbReference>
<feature type="region of interest" description="Disordered" evidence="1">
    <location>
        <begin position="832"/>
        <end position="853"/>
    </location>
</feature>
<feature type="transmembrane region" description="Helical" evidence="2">
    <location>
        <begin position="25"/>
        <end position="45"/>
    </location>
</feature>
<feature type="domain" description="Transglutaminase-like" evidence="3">
    <location>
        <begin position="475"/>
        <end position="544"/>
    </location>
</feature>
<dbReference type="Pfam" id="PF11992">
    <property type="entry name" value="TgpA_N"/>
    <property type="match status" value="1"/>
</dbReference>
<gene>
    <name evidence="4" type="ORF">FDA94_27955</name>
</gene>
<dbReference type="Pfam" id="PF01841">
    <property type="entry name" value="Transglut_core"/>
    <property type="match status" value="1"/>
</dbReference>
<feature type="transmembrane region" description="Helical" evidence="2">
    <location>
        <begin position="139"/>
        <end position="155"/>
    </location>
</feature>
<keyword evidence="5" id="KW-1185">Reference proteome</keyword>
<dbReference type="EMBL" id="SZQA01000032">
    <property type="protein sequence ID" value="TKK84886.1"/>
    <property type="molecule type" value="Genomic_DNA"/>
</dbReference>
<evidence type="ECO:0000256" key="1">
    <source>
        <dbReference type="SAM" id="MobiDB-lite"/>
    </source>
</evidence>
<dbReference type="SMART" id="SM00460">
    <property type="entry name" value="TGc"/>
    <property type="match status" value="1"/>
</dbReference>
<comment type="caution">
    <text evidence="4">The sequence shown here is derived from an EMBL/GenBank/DDBJ whole genome shotgun (WGS) entry which is preliminary data.</text>
</comment>
<feature type="transmembrane region" description="Helical" evidence="2">
    <location>
        <begin position="216"/>
        <end position="234"/>
    </location>
</feature>
<evidence type="ECO:0000259" key="3">
    <source>
        <dbReference type="SMART" id="SM00460"/>
    </source>
</evidence>
<dbReference type="InterPro" id="IPR025403">
    <property type="entry name" value="TgpA-like_C"/>
</dbReference>
<dbReference type="AlphaFoldDB" id="A0A4U3MBA2"/>
<reference evidence="4 5" key="1">
    <citation type="submission" date="2019-04" db="EMBL/GenBank/DDBJ databases">
        <title>Herbidospora sp. NEAU-GS14.nov., a novel actinomycete isolated from soil.</title>
        <authorList>
            <person name="Han L."/>
        </authorList>
    </citation>
    <scope>NUCLEOTIDE SEQUENCE [LARGE SCALE GENOMIC DNA]</scope>
    <source>
        <strain evidence="4 5">NEAU-GS14</strain>
    </source>
</reference>
<keyword evidence="2" id="KW-0812">Transmembrane</keyword>
<evidence type="ECO:0000313" key="5">
    <source>
        <dbReference type="Proteomes" id="UP000308705"/>
    </source>
</evidence>
<accession>A0A4U3MBA2</accession>
<feature type="compositionally biased region" description="Low complexity" evidence="1">
    <location>
        <begin position="565"/>
        <end position="590"/>
    </location>
</feature>
<dbReference type="Gene3D" id="3.10.620.30">
    <property type="match status" value="1"/>
</dbReference>
<feature type="region of interest" description="Disordered" evidence="1">
    <location>
        <begin position="559"/>
        <end position="598"/>
    </location>
</feature>
<feature type="transmembrane region" description="Helical" evidence="2">
    <location>
        <begin position="613"/>
        <end position="638"/>
    </location>
</feature>
<organism evidence="4 5">
    <name type="scientific">Herbidospora galbida</name>
    <dbReference type="NCBI Taxonomy" id="2575442"/>
    <lineage>
        <taxon>Bacteria</taxon>
        <taxon>Bacillati</taxon>
        <taxon>Actinomycetota</taxon>
        <taxon>Actinomycetes</taxon>
        <taxon>Streptosporangiales</taxon>
        <taxon>Streptosporangiaceae</taxon>
        <taxon>Herbidospora</taxon>
    </lineage>
</organism>
<keyword evidence="2" id="KW-0472">Membrane</keyword>
<dbReference type="InterPro" id="IPR021878">
    <property type="entry name" value="TgpA_N"/>
</dbReference>
<feature type="transmembrane region" description="Helical" evidence="2">
    <location>
        <begin position="113"/>
        <end position="132"/>
    </location>
</feature>
<dbReference type="InterPro" id="IPR038765">
    <property type="entry name" value="Papain-like_cys_pep_sf"/>
</dbReference>
<dbReference type="SUPFAM" id="SSF54001">
    <property type="entry name" value="Cysteine proteinases"/>
    <property type="match status" value="1"/>
</dbReference>
<evidence type="ECO:0000256" key="2">
    <source>
        <dbReference type="SAM" id="Phobius"/>
    </source>
</evidence>
<dbReference type="InterPro" id="IPR052901">
    <property type="entry name" value="Bact_TGase-like"/>
</dbReference>
<name>A0A4U3MBA2_9ACTN</name>
<dbReference type="PANTHER" id="PTHR42736">
    <property type="entry name" value="PROTEIN-GLUTAMINE GAMMA-GLUTAMYLTRANSFERASE"/>
    <property type="match status" value="1"/>
</dbReference>
<sequence length="853" mass="90654">MRLPIASGAATGAVALTLYPLFADGSWFWATLGILLCTTLAAALVSRYAQPAFAAPVGMALAAIVFMTVTFARDEAWWGFIPNFDSTARIAQTMAEGWDEIQKFAAPVPSTGGISLLTAGGVAFIAILVDAFAVRVRRAALAGLPLLGLFTVPAAVLNEPIAWPAFIIGALGFVGLLVSDGRERVSHWGRAVLVRRSRTTTTTPDAGKLVLSGKRIGVTAVALAIGIPALIPTLTPNPPFGFGVGNGLGPGGRNVGIPDAIAKLSGQLSHPVNAPVLTYTSKDDVPRYLRIYSLDEFDGQQFKSSSLRGRPEDRVSESVMPPAPGLSPMTPGTPIDQTITVSEDIEELRFLPLPYPATRVIADGDWRADRNTLMVFSTEDDAAGLEYQVIGKDVRPTPELLDNAPMAPIEVQGRFLTLPADIDPAVVALADDVTRGAATKYQMAVKLQEWFTRTGGFTYDLQTKGSGLDALTDFLLVGKSGYCEQFASAFAVMARVLGIPSRVSIGYTGGTKSEGRWIVRTHDAHAWPELYFEGAGWLTFEPTPAGGFGQATARVPSYTLPQSDSAEPSSGASARPSSDPASSPGASNPARGVNNAERELGPTGLPAVEERSIWVNVGIGVAVALLLSLIPAVMRAVLWLWRRRVLNRAAAVPDDEVPVVKPKKDDDDGWSGGEVIGGEPAEKPLSVWAVAEEPVAPPKQENTFAAPAVEAAWAELCDTLVDLGMPKAGSETPRALGRRLAAAYPLDTEAAKALNKIATSEEKLRYARTPGEVTPLVDDLKAIRRGLAASVSRGRRVAAVLAPMSSLLRVRGLGERVLDGFDRLENIRLRPARKEPETATTDDVLESQVGSRR</sequence>
<dbReference type="RefSeq" id="WP_137250147.1">
    <property type="nucleotide sequence ID" value="NZ_SZQA01000032.1"/>
</dbReference>
<feature type="transmembrane region" description="Helical" evidence="2">
    <location>
        <begin position="52"/>
        <end position="72"/>
    </location>
</feature>
<dbReference type="OrthoDB" id="9804023at2"/>
<proteinExistence type="predicted"/>